<protein>
    <recommendedName>
        <fullName evidence="1">3-beta hydroxysteroid dehydrogenase/isomerase domain-containing protein</fullName>
    </recommendedName>
</protein>
<dbReference type="Gene3D" id="3.40.50.720">
    <property type="entry name" value="NAD(P)-binding Rossmann-like Domain"/>
    <property type="match status" value="1"/>
</dbReference>
<feature type="domain" description="3-beta hydroxysteroid dehydrogenase/isomerase" evidence="1">
    <location>
        <begin position="1"/>
        <end position="71"/>
    </location>
</feature>
<dbReference type="GO" id="GO:0016616">
    <property type="term" value="F:oxidoreductase activity, acting on the CH-OH group of donors, NAD or NADP as acceptor"/>
    <property type="evidence" value="ECO:0007669"/>
    <property type="project" value="InterPro"/>
</dbReference>
<dbReference type="OrthoDB" id="10058185at2759"/>
<keyword evidence="3" id="KW-1185">Reference proteome</keyword>
<dbReference type="Pfam" id="PF01073">
    <property type="entry name" value="3Beta_HSD"/>
    <property type="match status" value="1"/>
</dbReference>
<name>A0A0L0FEQ4_9EUKA</name>
<dbReference type="Proteomes" id="UP000054560">
    <property type="component" value="Unassembled WGS sequence"/>
</dbReference>
<dbReference type="RefSeq" id="XP_014149151.1">
    <property type="nucleotide sequence ID" value="XM_014293676.1"/>
</dbReference>
<gene>
    <name evidence="2" type="ORF">SARC_12223</name>
</gene>
<feature type="non-terminal residue" evidence="2">
    <location>
        <position position="74"/>
    </location>
</feature>
<reference evidence="2 3" key="1">
    <citation type="submission" date="2011-02" db="EMBL/GenBank/DDBJ databases">
        <title>The Genome Sequence of Sphaeroforma arctica JP610.</title>
        <authorList>
            <consortium name="The Broad Institute Genome Sequencing Platform"/>
            <person name="Russ C."/>
            <person name="Cuomo C."/>
            <person name="Young S.K."/>
            <person name="Zeng Q."/>
            <person name="Gargeya S."/>
            <person name="Alvarado L."/>
            <person name="Berlin A."/>
            <person name="Chapman S.B."/>
            <person name="Chen Z."/>
            <person name="Freedman E."/>
            <person name="Gellesch M."/>
            <person name="Goldberg J."/>
            <person name="Griggs A."/>
            <person name="Gujja S."/>
            <person name="Heilman E."/>
            <person name="Heiman D."/>
            <person name="Howarth C."/>
            <person name="Mehta T."/>
            <person name="Neiman D."/>
            <person name="Pearson M."/>
            <person name="Roberts A."/>
            <person name="Saif S."/>
            <person name="Shea T."/>
            <person name="Shenoy N."/>
            <person name="Sisk P."/>
            <person name="Stolte C."/>
            <person name="Sykes S."/>
            <person name="White J."/>
            <person name="Yandava C."/>
            <person name="Burger G."/>
            <person name="Gray M.W."/>
            <person name="Holland P.W.H."/>
            <person name="King N."/>
            <person name="Lang F.B.F."/>
            <person name="Roger A.J."/>
            <person name="Ruiz-Trillo I."/>
            <person name="Haas B."/>
            <person name="Nusbaum C."/>
            <person name="Birren B."/>
        </authorList>
    </citation>
    <scope>NUCLEOTIDE SEQUENCE [LARGE SCALE GENOMIC DNA]</scope>
    <source>
        <strain evidence="2 3">JP610</strain>
    </source>
</reference>
<evidence type="ECO:0000313" key="3">
    <source>
        <dbReference type="Proteomes" id="UP000054560"/>
    </source>
</evidence>
<feature type="non-terminal residue" evidence="2">
    <location>
        <position position="1"/>
    </location>
</feature>
<evidence type="ECO:0000313" key="2">
    <source>
        <dbReference type="EMBL" id="KNC75249.1"/>
    </source>
</evidence>
<dbReference type="InterPro" id="IPR002225">
    <property type="entry name" value="3Beta_OHSteriod_DH/Estase"/>
</dbReference>
<sequence length="74" mass="8313">RGFIGRAIVDELLSHPHTCDANVYVLDTSLPCENDADYHDSITYIRADVTSTTHMRRAVNGMDTVFHAASTRYQ</sequence>
<evidence type="ECO:0000259" key="1">
    <source>
        <dbReference type="Pfam" id="PF01073"/>
    </source>
</evidence>
<dbReference type="EMBL" id="KQ243752">
    <property type="protein sequence ID" value="KNC75249.1"/>
    <property type="molecule type" value="Genomic_DNA"/>
</dbReference>
<dbReference type="InterPro" id="IPR036291">
    <property type="entry name" value="NAD(P)-bd_dom_sf"/>
</dbReference>
<dbReference type="GeneID" id="25912727"/>
<dbReference type="AlphaFoldDB" id="A0A0L0FEQ4"/>
<organism evidence="2 3">
    <name type="scientific">Sphaeroforma arctica JP610</name>
    <dbReference type="NCBI Taxonomy" id="667725"/>
    <lineage>
        <taxon>Eukaryota</taxon>
        <taxon>Ichthyosporea</taxon>
        <taxon>Ichthyophonida</taxon>
        <taxon>Sphaeroforma</taxon>
    </lineage>
</organism>
<dbReference type="SUPFAM" id="SSF51735">
    <property type="entry name" value="NAD(P)-binding Rossmann-fold domains"/>
    <property type="match status" value="1"/>
</dbReference>
<accession>A0A0L0FEQ4</accession>
<proteinExistence type="predicted"/>
<dbReference type="GO" id="GO:0006694">
    <property type="term" value="P:steroid biosynthetic process"/>
    <property type="evidence" value="ECO:0007669"/>
    <property type="project" value="InterPro"/>
</dbReference>